<sequence length="320" mass="36329">MMKRFLVSMAMGAVLALPATAQNQEEKRDYVDLAYNFQKGQQFELKQESRSETYTTVDDIMQRVSRDFNNSISIQVADVSDGHFYLEFRYKELKFNFNAKNQNILVDAGVPNDKEPFQAALKSIIDHPFTVDISGSGFINKITGLDELLDKASATFSSLKEDEREAYKKLMKDQFGTAAFRTWLEQLLVIYPVRSIKTGTRWEETVPIRTGLVGDIDLYWNLQTWDAQTAKISGTGKVHTNKVETFTIEDGITATAEVDGDIMTNYLIDRNTGLPSICAQNTEMNGTYTYKANKAKRIKKDIKVPVKIVTNSSYKIKQMK</sequence>
<dbReference type="OrthoDB" id="632107at2"/>
<name>A0A5C6LYK2_9BACT</name>
<organism evidence="2 3">
    <name type="scientific">Chitinophaga pinensis</name>
    <dbReference type="NCBI Taxonomy" id="79329"/>
    <lineage>
        <taxon>Bacteria</taxon>
        <taxon>Pseudomonadati</taxon>
        <taxon>Bacteroidota</taxon>
        <taxon>Chitinophagia</taxon>
        <taxon>Chitinophagales</taxon>
        <taxon>Chitinophagaceae</taxon>
        <taxon>Chitinophaga</taxon>
    </lineage>
</organism>
<evidence type="ECO:0000256" key="1">
    <source>
        <dbReference type="SAM" id="SignalP"/>
    </source>
</evidence>
<dbReference type="EMBL" id="VOHS01000003">
    <property type="protein sequence ID" value="TWW01727.1"/>
    <property type="molecule type" value="Genomic_DNA"/>
</dbReference>
<evidence type="ECO:0000313" key="2">
    <source>
        <dbReference type="EMBL" id="TWW01727.1"/>
    </source>
</evidence>
<dbReference type="Pfam" id="PF19777">
    <property type="entry name" value="DUF6263"/>
    <property type="match status" value="1"/>
</dbReference>
<keyword evidence="3" id="KW-1185">Reference proteome</keyword>
<gene>
    <name evidence="2" type="ORF">FEF09_03965</name>
</gene>
<comment type="caution">
    <text evidence="2">The sequence shown here is derived from an EMBL/GenBank/DDBJ whole genome shotgun (WGS) entry which is preliminary data.</text>
</comment>
<feature type="chain" id="PRO_5022709346" description="DUF4412 domain-containing protein" evidence="1">
    <location>
        <begin position="22"/>
        <end position="320"/>
    </location>
</feature>
<dbReference type="InterPro" id="IPR046230">
    <property type="entry name" value="DUF6263"/>
</dbReference>
<dbReference type="Proteomes" id="UP000318815">
    <property type="component" value="Unassembled WGS sequence"/>
</dbReference>
<evidence type="ECO:0000313" key="3">
    <source>
        <dbReference type="Proteomes" id="UP000318815"/>
    </source>
</evidence>
<dbReference type="RefSeq" id="WP_146303906.1">
    <property type="nucleotide sequence ID" value="NZ_VOHS01000003.1"/>
</dbReference>
<proteinExistence type="predicted"/>
<feature type="signal peptide" evidence="1">
    <location>
        <begin position="1"/>
        <end position="21"/>
    </location>
</feature>
<accession>A0A5C6LYK2</accession>
<dbReference type="AlphaFoldDB" id="A0A5C6LYK2"/>
<keyword evidence="1" id="KW-0732">Signal</keyword>
<protein>
    <recommendedName>
        <fullName evidence="4">DUF4412 domain-containing protein</fullName>
    </recommendedName>
</protein>
<reference evidence="2 3" key="1">
    <citation type="submission" date="2019-08" db="EMBL/GenBank/DDBJ databases">
        <title>Whole genome sequencing of chitin degrading bacteria Chitinophaga pinensis YS16.</title>
        <authorList>
            <person name="Singh R.P."/>
            <person name="Manchanda G."/>
            <person name="Maurya I.K."/>
            <person name="Joshi N.K."/>
            <person name="Srivastava A.K."/>
        </authorList>
    </citation>
    <scope>NUCLEOTIDE SEQUENCE [LARGE SCALE GENOMIC DNA]</scope>
    <source>
        <strain evidence="2 3">YS-16</strain>
    </source>
</reference>
<evidence type="ECO:0008006" key="4">
    <source>
        <dbReference type="Google" id="ProtNLM"/>
    </source>
</evidence>